<sequence length="467" mass="49561">MGQKLALACACALVLSACAVPRPAATVDPDAPPKWYAPLPHNGTLTDLNRWWQQFNDPLLVELIEAAQTASPTVATARSRIVQARAARAAAQATLLPSVDGNATAVRAKQPPTPIATTVTTGAQAAWEIDLFGGNRAATDAARERLQGAEAGWHDARVSVAAETANSYLALRTCERQLLVATRDAQSRAETARLTQLSANAGFTPPATAALARASAAEGAARATQQRAQCDIEVKALVALSALPEPRLRERLGASWKEPAEFALLTVASIPAELLAQRPDVYQAEREVAAASADVGSARAQQLPRLSLTGSIALGKAHAGGDTFDVETWSIGPLALTLPIFDAGRRAANVDSAQARYEEAAALYKARVRQAVREVEEALVNLESARARAEDARIAVEGYSASFVATEARYRSGLGSLIELEDQRRAMLAAETALVALQRERVASWIALYRAVGGGWTRAQQEEARTP</sequence>
<keyword evidence="5" id="KW-1185">Reference proteome</keyword>
<reference evidence="4" key="1">
    <citation type="submission" date="2020-08" db="EMBL/GenBank/DDBJ databases">
        <title>Ramlibacter sp. GTP1 16S ribosomal RNA gene genome sequencing and assembly.</title>
        <authorList>
            <person name="Kang M."/>
        </authorList>
    </citation>
    <scope>NUCLEOTIDE SEQUENCE</scope>
    <source>
        <strain evidence="4">GTP1</strain>
    </source>
</reference>
<feature type="signal peptide" evidence="2">
    <location>
        <begin position="1"/>
        <end position="19"/>
    </location>
</feature>
<dbReference type="GO" id="GO:0015562">
    <property type="term" value="F:efflux transmembrane transporter activity"/>
    <property type="evidence" value="ECO:0007669"/>
    <property type="project" value="InterPro"/>
</dbReference>
<keyword evidence="2" id="KW-0449">Lipoprotein</keyword>
<dbReference type="NCBIfam" id="TIGR01845">
    <property type="entry name" value="outer_NodT"/>
    <property type="match status" value="1"/>
</dbReference>
<keyword evidence="2" id="KW-1134">Transmembrane beta strand</keyword>
<dbReference type="PROSITE" id="PS51257">
    <property type="entry name" value="PROKAR_LIPOPROTEIN"/>
    <property type="match status" value="1"/>
</dbReference>
<name>A0A923S400_9BURK</name>
<comment type="subcellular location">
    <subcellularLocation>
        <location evidence="2">Cell membrane</location>
        <topology evidence="2">Lipid-anchor</topology>
    </subcellularLocation>
</comment>
<comment type="caution">
    <text evidence="4">The sequence shown here is derived from an EMBL/GenBank/DDBJ whole genome shotgun (WGS) entry which is preliminary data.</text>
</comment>
<feature type="coiled-coil region" evidence="3">
    <location>
        <begin position="365"/>
        <end position="395"/>
    </location>
</feature>
<dbReference type="RefSeq" id="WP_187080052.1">
    <property type="nucleotide sequence ID" value="NZ_JACORU010000001.1"/>
</dbReference>
<proteinExistence type="inferred from homology"/>
<dbReference type="Proteomes" id="UP000596827">
    <property type="component" value="Unassembled WGS sequence"/>
</dbReference>
<evidence type="ECO:0000256" key="1">
    <source>
        <dbReference type="ARBA" id="ARBA00007613"/>
    </source>
</evidence>
<dbReference type="Gene3D" id="1.20.1600.10">
    <property type="entry name" value="Outer membrane efflux proteins (OEP)"/>
    <property type="match status" value="1"/>
</dbReference>
<dbReference type="Pfam" id="PF02321">
    <property type="entry name" value="OEP"/>
    <property type="match status" value="2"/>
</dbReference>
<evidence type="ECO:0000313" key="4">
    <source>
        <dbReference type="EMBL" id="MBC5763612.1"/>
    </source>
</evidence>
<dbReference type="SUPFAM" id="SSF56954">
    <property type="entry name" value="Outer membrane efflux proteins (OEP)"/>
    <property type="match status" value="1"/>
</dbReference>
<dbReference type="Gene3D" id="2.20.200.10">
    <property type="entry name" value="Outer membrane efflux proteins (OEP)"/>
    <property type="match status" value="1"/>
</dbReference>
<protein>
    <submittedName>
        <fullName evidence="4">Efflux transporter outer membrane subunit</fullName>
    </submittedName>
</protein>
<dbReference type="EMBL" id="JACORU010000001">
    <property type="protein sequence ID" value="MBC5763612.1"/>
    <property type="molecule type" value="Genomic_DNA"/>
</dbReference>
<dbReference type="PANTHER" id="PTHR30203">
    <property type="entry name" value="OUTER MEMBRANE CATION EFFLUX PROTEIN"/>
    <property type="match status" value="1"/>
</dbReference>
<keyword evidence="3" id="KW-0175">Coiled coil</keyword>
<dbReference type="PANTHER" id="PTHR30203:SF32">
    <property type="entry name" value="CATION EFFLUX SYSTEM PROTEIN CUSC"/>
    <property type="match status" value="1"/>
</dbReference>
<organism evidence="4 5">
    <name type="scientific">Ramlibacter albus</name>
    <dbReference type="NCBI Taxonomy" id="2079448"/>
    <lineage>
        <taxon>Bacteria</taxon>
        <taxon>Pseudomonadati</taxon>
        <taxon>Pseudomonadota</taxon>
        <taxon>Betaproteobacteria</taxon>
        <taxon>Burkholderiales</taxon>
        <taxon>Comamonadaceae</taxon>
        <taxon>Ramlibacter</taxon>
    </lineage>
</organism>
<feature type="chain" id="PRO_5038172107" evidence="2">
    <location>
        <begin position="20"/>
        <end position="467"/>
    </location>
</feature>
<dbReference type="AlphaFoldDB" id="A0A923S400"/>
<keyword evidence="2" id="KW-0732">Signal</keyword>
<keyword evidence="2" id="KW-0564">Palmitate</keyword>
<accession>A0A923S400</accession>
<keyword evidence="2" id="KW-0472">Membrane</keyword>
<comment type="similarity">
    <text evidence="1 2">Belongs to the outer membrane factor (OMF) (TC 1.B.17) family.</text>
</comment>
<dbReference type="GO" id="GO:0005886">
    <property type="term" value="C:plasma membrane"/>
    <property type="evidence" value="ECO:0007669"/>
    <property type="project" value="UniProtKB-SubCell"/>
</dbReference>
<evidence type="ECO:0000256" key="3">
    <source>
        <dbReference type="SAM" id="Coils"/>
    </source>
</evidence>
<evidence type="ECO:0000313" key="5">
    <source>
        <dbReference type="Proteomes" id="UP000596827"/>
    </source>
</evidence>
<gene>
    <name evidence="4" type="ORF">H8R02_04075</name>
</gene>
<keyword evidence="2" id="KW-0812">Transmembrane</keyword>
<dbReference type="InterPro" id="IPR003423">
    <property type="entry name" value="OMP_efflux"/>
</dbReference>
<dbReference type="InterPro" id="IPR010131">
    <property type="entry name" value="MdtP/NodT-like"/>
</dbReference>
<evidence type="ECO:0000256" key="2">
    <source>
        <dbReference type="RuleBase" id="RU362097"/>
    </source>
</evidence>